<feature type="transmembrane region" description="Helical" evidence="8">
    <location>
        <begin position="219"/>
        <end position="237"/>
    </location>
</feature>
<dbReference type="PANTHER" id="PTHR13285:SF18">
    <property type="entry name" value="PROTEIN-CYSTEINE N-PALMITOYLTRANSFERASE RASP"/>
    <property type="match status" value="1"/>
</dbReference>
<dbReference type="AlphaFoldDB" id="A0A1M6DYA1"/>
<protein>
    <submittedName>
        <fullName evidence="9">Alginate O-acetyltransferase complex protein AlgI</fullName>
    </submittedName>
</protein>
<evidence type="ECO:0000256" key="1">
    <source>
        <dbReference type="ARBA" id="ARBA00004651"/>
    </source>
</evidence>
<evidence type="ECO:0000256" key="4">
    <source>
        <dbReference type="ARBA" id="ARBA00022692"/>
    </source>
</evidence>
<dbReference type="RefSeq" id="WP_073389840.1">
    <property type="nucleotide sequence ID" value="NZ_FQXK01000040.1"/>
</dbReference>
<feature type="transmembrane region" description="Helical" evidence="8">
    <location>
        <begin position="144"/>
        <end position="164"/>
    </location>
</feature>
<feature type="transmembrane region" description="Helical" evidence="8">
    <location>
        <begin position="304"/>
        <end position="330"/>
    </location>
</feature>
<reference evidence="10" key="1">
    <citation type="submission" date="2016-11" db="EMBL/GenBank/DDBJ databases">
        <authorList>
            <person name="Varghese N."/>
            <person name="Submissions S."/>
        </authorList>
    </citation>
    <scope>NUCLEOTIDE SEQUENCE [LARGE SCALE GENOMIC DNA]</scope>
    <source>
        <strain evidence="10">DSM 3071</strain>
    </source>
</reference>
<evidence type="ECO:0000256" key="5">
    <source>
        <dbReference type="ARBA" id="ARBA00022989"/>
    </source>
</evidence>
<evidence type="ECO:0000256" key="6">
    <source>
        <dbReference type="ARBA" id="ARBA00023136"/>
    </source>
</evidence>
<dbReference type="InterPro" id="IPR028362">
    <property type="entry name" value="AlgI"/>
</dbReference>
<keyword evidence="5 8" id="KW-1133">Transmembrane helix</keyword>
<name>A0A1M6DYA1_BUTFI</name>
<dbReference type="PANTHER" id="PTHR13285">
    <property type="entry name" value="ACYLTRANSFERASE"/>
    <property type="match status" value="1"/>
</dbReference>
<dbReference type="GeneID" id="89509892"/>
<feature type="transmembrane region" description="Helical" evidence="8">
    <location>
        <begin position="50"/>
        <end position="69"/>
    </location>
</feature>
<evidence type="ECO:0000256" key="8">
    <source>
        <dbReference type="SAM" id="Phobius"/>
    </source>
</evidence>
<feature type="transmembrane region" description="Helical" evidence="8">
    <location>
        <begin position="28"/>
        <end position="44"/>
    </location>
</feature>
<feature type="transmembrane region" description="Helical" evidence="8">
    <location>
        <begin position="76"/>
        <end position="98"/>
    </location>
</feature>
<keyword evidence="10" id="KW-1185">Reference proteome</keyword>
<dbReference type="InterPro" id="IPR051085">
    <property type="entry name" value="MB_O-acyltransferase"/>
</dbReference>
<dbReference type="Pfam" id="PF03062">
    <property type="entry name" value="MBOAT"/>
    <property type="match status" value="1"/>
</dbReference>
<keyword evidence="3 7" id="KW-1003">Cell membrane</keyword>
<dbReference type="GO" id="GO:0016746">
    <property type="term" value="F:acyltransferase activity"/>
    <property type="evidence" value="ECO:0007669"/>
    <property type="project" value="UniProtKB-KW"/>
</dbReference>
<dbReference type="STRING" id="1121131.SAMN02745229_03616"/>
<proteinExistence type="inferred from homology"/>
<comment type="subcellular location">
    <subcellularLocation>
        <location evidence="1">Cell membrane</location>
        <topology evidence="1">Multi-pass membrane protein</topology>
    </subcellularLocation>
</comment>
<evidence type="ECO:0000256" key="2">
    <source>
        <dbReference type="ARBA" id="ARBA00010323"/>
    </source>
</evidence>
<dbReference type="GO" id="GO:0042121">
    <property type="term" value="P:alginic acid biosynthetic process"/>
    <property type="evidence" value="ECO:0007669"/>
    <property type="project" value="InterPro"/>
</dbReference>
<keyword evidence="6 7" id="KW-0472">Membrane</keyword>
<dbReference type="InterPro" id="IPR024194">
    <property type="entry name" value="Ac/AlaTfrase_AlgI/DltB"/>
</dbReference>
<feature type="transmembrane region" description="Helical" evidence="8">
    <location>
        <begin position="114"/>
        <end position="132"/>
    </location>
</feature>
<dbReference type="PIRSF" id="PIRSF016636">
    <property type="entry name" value="AlgI_DltB"/>
    <property type="match status" value="1"/>
</dbReference>
<dbReference type="GO" id="GO:0005886">
    <property type="term" value="C:plasma membrane"/>
    <property type="evidence" value="ECO:0007669"/>
    <property type="project" value="UniProtKB-SubCell"/>
</dbReference>
<comment type="similarity">
    <text evidence="2 7">Belongs to the membrane-bound acyltransferase family.</text>
</comment>
<dbReference type="PIRSF" id="PIRSF500217">
    <property type="entry name" value="AlgI"/>
    <property type="match status" value="1"/>
</dbReference>
<gene>
    <name evidence="9" type="ORF">SAMN02745229_03616</name>
</gene>
<dbReference type="Proteomes" id="UP000184278">
    <property type="component" value="Unassembled WGS sequence"/>
</dbReference>
<feature type="transmembrane region" description="Helical" evidence="8">
    <location>
        <begin position="438"/>
        <end position="457"/>
    </location>
</feature>
<organism evidence="9 10">
    <name type="scientific">Butyrivibrio fibrisolvens DSM 3071</name>
    <dbReference type="NCBI Taxonomy" id="1121131"/>
    <lineage>
        <taxon>Bacteria</taxon>
        <taxon>Bacillati</taxon>
        <taxon>Bacillota</taxon>
        <taxon>Clostridia</taxon>
        <taxon>Lachnospirales</taxon>
        <taxon>Lachnospiraceae</taxon>
        <taxon>Butyrivibrio</taxon>
    </lineage>
</organism>
<dbReference type="EMBL" id="FQXK01000040">
    <property type="protein sequence ID" value="SHI78206.1"/>
    <property type="molecule type" value="Genomic_DNA"/>
</dbReference>
<dbReference type="OrthoDB" id="9805788at2"/>
<evidence type="ECO:0000256" key="7">
    <source>
        <dbReference type="PIRNR" id="PIRNR016636"/>
    </source>
</evidence>
<evidence type="ECO:0000313" key="10">
    <source>
        <dbReference type="Proteomes" id="UP000184278"/>
    </source>
</evidence>
<evidence type="ECO:0000256" key="3">
    <source>
        <dbReference type="ARBA" id="ARBA00022475"/>
    </source>
</evidence>
<dbReference type="InterPro" id="IPR004299">
    <property type="entry name" value="MBOAT_fam"/>
</dbReference>
<accession>A0A1M6DYA1</accession>
<evidence type="ECO:0000313" key="9">
    <source>
        <dbReference type="EMBL" id="SHI78206.1"/>
    </source>
</evidence>
<sequence length="468" mass="53610">MVFSSMTFLWIFLPIVFVLSLVVRNIKVQNIILLIFSLLFYAWGEPAYLLILLASVIMNWGLGLLMESLPEHKKGVLVLSLIGNIGIIGYFKYCNFILGTIDAVLPISLPRYDIALPIGISFFTFQAMSYIIDLYRGQYKAQKSLLNLALYISFFPQLIAGPIVKYKDIEEQILNRNACLEKRATGFRRFIYGLGKKVIISNVLAQVVDTIYGMNLGDISASMAWLAAICYMLEIYYDFSGYSDMAIGLGRMFGFEFLENFNYPYISASIKEFWRRWHISLSSWFRDYLYIPLGGNRKGINRTYLNLIIVFAVTGLWHGASWTFVIWGLYHGFFLIIERMGFGKILDKSRIVGTIYSLFVVIIGWVFFRADDLHFALAFIKRMVLPWRYGPAGAIIGTIVTTKTLIILVIGIIAAGPFQKLFEIKGLDKVSVKWKNSMIEAVYLLAVLFYCILLLANDTYNPFIYFRF</sequence>
<keyword evidence="7 9" id="KW-0808">Transferase</keyword>
<keyword evidence="4 8" id="KW-0812">Transmembrane</keyword>
<feature type="transmembrane region" description="Helical" evidence="8">
    <location>
        <begin position="389"/>
        <end position="418"/>
    </location>
</feature>
<feature type="transmembrane region" description="Helical" evidence="8">
    <location>
        <begin position="6"/>
        <end position="23"/>
    </location>
</feature>
<feature type="transmembrane region" description="Helical" evidence="8">
    <location>
        <begin position="350"/>
        <end position="368"/>
    </location>
</feature>
<keyword evidence="7" id="KW-0012">Acyltransferase</keyword>